<dbReference type="InterPro" id="IPR000160">
    <property type="entry name" value="GGDEF_dom"/>
</dbReference>
<dbReference type="GO" id="GO:0052621">
    <property type="term" value="F:diguanylate cyclase activity"/>
    <property type="evidence" value="ECO:0007669"/>
    <property type="project" value="UniProtKB-EC"/>
</dbReference>
<dbReference type="PANTHER" id="PTHR46663:SF2">
    <property type="entry name" value="GGDEF DOMAIN-CONTAINING PROTEIN"/>
    <property type="match status" value="1"/>
</dbReference>
<sequence>MTVSTPPDEATGPCPRRAQLPAGLDVEDLDHDAELAAVVRIAAAVTGMPFATVTVLDDRSQHQVAPHGFPGATTAREESLCSVMNADAPAVRAHDDLSADPVHAANPWVDGRYARVRAYASAPWSSTARWSAPCACSTAHRTPSPRRRVRELEARLREAALHDALTGLPNRALLLDRIELALRAQERDGLAAALLYCDLDGFKGINDTLGHAAGDAALLRMATVLRGTVRPGDTVARIGGDEFVVLCPGAGTELVARALVARIERTLATPADGGPALRSSTGVALSCRGDTADSLLRRGDAAMYEVKRSRR</sequence>
<dbReference type="CDD" id="cd01949">
    <property type="entry name" value="GGDEF"/>
    <property type="match status" value="1"/>
</dbReference>
<name>A0ABV3XL75_9ACTN</name>
<evidence type="ECO:0000313" key="2">
    <source>
        <dbReference type="EMBL" id="MEX5721333.1"/>
    </source>
</evidence>
<proteinExistence type="predicted"/>
<dbReference type="InterPro" id="IPR043128">
    <property type="entry name" value="Rev_trsase/Diguanyl_cyclase"/>
</dbReference>
<keyword evidence="2" id="KW-0548">Nucleotidyltransferase</keyword>
<dbReference type="NCBIfam" id="TIGR00254">
    <property type="entry name" value="GGDEF"/>
    <property type="match status" value="1"/>
</dbReference>
<dbReference type="Pfam" id="PF00990">
    <property type="entry name" value="GGDEF"/>
    <property type="match status" value="1"/>
</dbReference>
<keyword evidence="2" id="KW-0808">Transferase</keyword>
<dbReference type="InterPro" id="IPR052163">
    <property type="entry name" value="DGC-Regulatory_Protein"/>
</dbReference>
<evidence type="ECO:0000313" key="3">
    <source>
        <dbReference type="Proteomes" id="UP001560045"/>
    </source>
</evidence>
<comment type="caution">
    <text evidence="2">The sequence shown here is derived from an EMBL/GenBank/DDBJ whole genome shotgun (WGS) entry which is preliminary data.</text>
</comment>
<feature type="domain" description="GGDEF" evidence="1">
    <location>
        <begin position="190"/>
        <end position="311"/>
    </location>
</feature>
<dbReference type="SMART" id="SM00267">
    <property type="entry name" value="GGDEF"/>
    <property type="match status" value="1"/>
</dbReference>
<dbReference type="PROSITE" id="PS50887">
    <property type="entry name" value="GGDEF"/>
    <property type="match status" value="1"/>
</dbReference>
<dbReference type="PANTHER" id="PTHR46663">
    <property type="entry name" value="DIGUANYLATE CYCLASE DGCT-RELATED"/>
    <property type="match status" value="1"/>
</dbReference>
<dbReference type="EC" id="2.7.7.65" evidence="2"/>
<dbReference type="SUPFAM" id="SSF55073">
    <property type="entry name" value="Nucleotide cyclase"/>
    <property type="match status" value="1"/>
</dbReference>
<keyword evidence="3" id="KW-1185">Reference proteome</keyword>
<gene>
    <name evidence="2" type="ORF">ABQ292_23545</name>
</gene>
<accession>A0ABV3XL75</accession>
<reference evidence="2 3" key="1">
    <citation type="submission" date="2024-06" db="EMBL/GenBank/DDBJ databases">
        <title>Draft genome sequence of Geodermatophilus badlandi, a novel member of the Geodermatophilaceae isolated from badland sedimentary rocks in the Red desert, Wyoming, USA.</title>
        <authorList>
            <person name="Ben Tekaya S."/>
            <person name="Nouioui I."/>
            <person name="Flores G.M."/>
            <person name="Shaal M.N."/>
            <person name="Bredoire F."/>
            <person name="Basile F."/>
            <person name="Van Diepen L."/>
            <person name="Ward N.L."/>
        </authorList>
    </citation>
    <scope>NUCLEOTIDE SEQUENCE [LARGE SCALE GENOMIC DNA]</scope>
    <source>
        <strain evidence="2 3">WL48A</strain>
    </source>
</reference>
<dbReference type="RefSeq" id="WP_369210138.1">
    <property type="nucleotide sequence ID" value="NZ_JBFNXQ010000121.1"/>
</dbReference>
<dbReference type="Gene3D" id="3.30.70.270">
    <property type="match status" value="1"/>
</dbReference>
<organism evidence="2 3">
    <name type="scientific">Geodermatophilus maliterrae</name>
    <dbReference type="NCBI Taxonomy" id="3162531"/>
    <lineage>
        <taxon>Bacteria</taxon>
        <taxon>Bacillati</taxon>
        <taxon>Actinomycetota</taxon>
        <taxon>Actinomycetes</taxon>
        <taxon>Geodermatophilales</taxon>
        <taxon>Geodermatophilaceae</taxon>
        <taxon>Geodermatophilus</taxon>
    </lineage>
</organism>
<dbReference type="EMBL" id="JBFNXQ010000121">
    <property type="protein sequence ID" value="MEX5721333.1"/>
    <property type="molecule type" value="Genomic_DNA"/>
</dbReference>
<dbReference type="Proteomes" id="UP001560045">
    <property type="component" value="Unassembled WGS sequence"/>
</dbReference>
<evidence type="ECO:0000259" key="1">
    <source>
        <dbReference type="PROSITE" id="PS50887"/>
    </source>
</evidence>
<protein>
    <submittedName>
        <fullName evidence="2">Diguanylate cyclase</fullName>
        <ecNumber evidence="2">2.7.7.65</ecNumber>
    </submittedName>
</protein>
<dbReference type="InterPro" id="IPR029787">
    <property type="entry name" value="Nucleotide_cyclase"/>
</dbReference>